<protein>
    <submittedName>
        <fullName evidence="3">Uncharacterized protein</fullName>
    </submittedName>
</protein>
<reference evidence="3" key="1">
    <citation type="submission" date="2014-11" db="EMBL/GenBank/DDBJ databases">
        <authorList>
            <person name="Otto D Thomas"/>
            <person name="Naeem Raeece"/>
        </authorList>
    </citation>
    <scope>NUCLEOTIDE SEQUENCE</scope>
</reference>
<dbReference type="AlphaFoldDB" id="A0A0G4IE28"/>
<gene>
    <name evidence="3" type="ORF">Cvel_2382</name>
</gene>
<sequence>MSTIRRGVTFFLIVVLIWITAASQVEYAYHWGAVLAFLGSLFIADLMFLNDEDFMFDPFYQNWAKKTDPQY</sequence>
<evidence type="ECO:0000256" key="1">
    <source>
        <dbReference type="SAM" id="Phobius"/>
    </source>
</evidence>
<name>A0A0G4IE28_9ALVE</name>
<accession>A0A0G4IE28</accession>
<keyword evidence="1" id="KW-1133">Transmembrane helix</keyword>
<feature type="signal peptide" evidence="2">
    <location>
        <begin position="1"/>
        <end position="22"/>
    </location>
</feature>
<dbReference type="VEuPathDB" id="CryptoDB:Cvel_2382"/>
<keyword evidence="1" id="KW-0472">Membrane</keyword>
<evidence type="ECO:0000313" key="3">
    <source>
        <dbReference type="EMBL" id="CEM55442.1"/>
    </source>
</evidence>
<dbReference type="EMBL" id="CDMZ01005876">
    <property type="protein sequence ID" value="CEM55442.1"/>
    <property type="molecule type" value="Genomic_DNA"/>
</dbReference>
<evidence type="ECO:0000256" key="2">
    <source>
        <dbReference type="SAM" id="SignalP"/>
    </source>
</evidence>
<keyword evidence="2" id="KW-0732">Signal</keyword>
<keyword evidence="1" id="KW-0812">Transmembrane</keyword>
<proteinExistence type="predicted"/>
<organism evidence="3">
    <name type="scientific">Chromera velia CCMP2878</name>
    <dbReference type="NCBI Taxonomy" id="1169474"/>
    <lineage>
        <taxon>Eukaryota</taxon>
        <taxon>Sar</taxon>
        <taxon>Alveolata</taxon>
        <taxon>Colpodellida</taxon>
        <taxon>Chromeraceae</taxon>
        <taxon>Chromera</taxon>
    </lineage>
</organism>
<feature type="transmembrane region" description="Helical" evidence="1">
    <location>
        <begin position="32"/>
        <end position="49"/>
    </location>
</feature>
<feature type="chain" id="PRO_5005192477" evidence="2">
    <location>
        <begin position="23"/>
        <end position="71"/>
    </location>
</feature>